<organism evidence="3 4">
    <name type="scientific">Plectus sambesii</name>
    <dbReference type="NCBI Taxonomy" id="2011161"/>
    <lineage>
        <taxon>Eukaryota</taxon>
        <taxon>Metazoa</taxon>
        <taxon>Ecdysozoa</taxon>
        <taxon>Nematoda</taxon>
        <taxon>Chromadorea</taxon>
        <taxon>Plectida</taxon>
        <taxon>Plectina</taxon>
        <taxon>Plectoidea</taxon>
        <taxon>Plectidae</taxon>
        <taxon>Plectus</taxon>
    </lineage>
</organism>
<dbReference type="PANTHER" id="PTHR24416">
    <property type="entry name" value="TYROSINE-PROTEIN KINASE RECEPTOR"/>
    <property type="match status" value="1"/>
</dbReference>
<evidence type="ECO:0000313" key="4">
    <source>
        <dbReference type="WBParaSite" id="PSAMB.scaffold9571size4835.g32552.t1"/>
    </source>
</evidence>
<evidence type="ECO:0000259" key="2">
    <source>
        <dbReference type="PROSITE" id="PS50011"/>
    </source>
</evidence>
<dbReference type="GO" id="GO:0004714">
    <property type="term" value="F:transmembrane receptor protein tyrosine kinase activity"/>
    <property type="evidence" value="ECO:0007669"/>
    <property type="project" value="TreeGrafter"/>
</dbReference>
<dbReference type="InterPro" id="IPR011009">
    <property type="entry name" value="Kinase-like_dom_sf"/>
</dbReference>
<keyword evidence="3" id="KW-1185">Reference proteome</keyword>
<dbReference type="GO" id="GO:0005524">
    <property type="term" value="F:ATP binding"/>
    <property type="evidence" value="ECO:0007669"/>
    <property type="project" value="InterPro"/>
</dbReference>
<keyword evidence="1" id="KW-1133">Transmembrane helix</keyword>
<dbReference type="PRINTS" id="PR00109">
    <property type="entry name" value="TYRKINASE"/>
</dbReference>
<dbReference type="PROSITE" id="PS00109">
    <property type="entry name" value="PROTEIN_KINASE_TYR"/>
    <property type="match status" value="1"/>
</dbReference>
<reference evidence="4" key="1">
    <citation type="submission" date="2022-11" db="UniProtKB">
        <authorList>
            <consortium name="WormBaseParasite"/>
        </authorList>
    </citation>
    <scope>IDENTIFICATION</scope>
</reference>
<dbReference type="Gene3D" id="3.30.200.20">
    <property type="entry name" value="Phosphorylase Kinase, domain 1"/>
    <property type="match status" value="1"/>
</dbReference>
<dbReference type="SUPFAM" id="SSF56112">
    <property type="entry name" value="Protein kinase-like (PK-like)"/>
    <property type="match status" value="1"/>
</dbReference>
<dbReference type="Gene3D" id="1.10.510.10">
    <property type="entry name" value="Transferase(Phosphotransferase) domain 1"/>
    <property type="match status" value="1"/>
</dbReference>
<feature type="transmembrane region" description="Helical" evidence="1">
    <location>
        <begin position="205"/>
        <end position="228"/>
    </location>
</feature>
<name>A0A914XPM7_9BILA</name>
<dbReference type="PANTHER" id="PTHR24416:SF600">
    <property type="entry name" value="PDGF- AND VEGF-RECEPTOR RELATED, ISOFORM J"/>
    <property type="match status" value="1"/>
</dbReference>
<dbReference type="WBParaSite" id="PSAMB.scaffold9571size4835.g32552.t1">
    <property type="protein sequence ID" value="PSAMB.scaffold9571size4835.g32552.t1"/>
    <property type="gene ID" value="PSAMB.scaffold9571size4835.g32552"/>
</dbReference>
<dbReference type="Proteomes" id="UP000887566">
    <property type="component" value="Unplaced"/>
</dbReference>
<dbReference type="InterPro" id="IPR000719">
    <property type="entry name" value="Prot_kinase_dom"/>
</dbReference>
<dbReference type="AlphaFoldDB" id="A0A914XPM7"/>
<keyword evidence="1" id="KW-0472">Membrane</keyword>
<dbReference type="GO" id="GO:0043235">
    <property type="term" value="C:receptor complex"/>
    <property type="evidence" value="ECO:0007669"/>
    <property type="project" value="TreeGrafter"/>
</dbReference>
<sequence length="489" mass="55422">MVTLLILSKNYPTKDFKEVKKFIGSIVKSCNVSNYAVHFAYTSGLQNGFDWSSDIAAFDELQRITVPREFEWTLPPKPKELSNIIHALVNSIGTMNMPDVGAFIMIITDFEMYVEEDAAEEISELLKQKVSRLEILQLPKGNHNQSSREASNVHLDELAGQGRVVEVDHLDDLKHYMRSLALCNNETNATLSYPGVKEADNGLQWVSSVVLAILFILGGLAIMGILYCESRRKWEAKIRKFQRITESFHGSRNTNVSSLNYYEMNRTDEWSISIEKLDICFETKLGSGAFCCVYKGSLSGIAPVCKINPSIQASRSYTDCEVAVKMLPPYSDDLAKSDFIQEINFMKSLGYHPHLICMLGTCWQKNEIYLVAEYCARGDLLHYIRSRKEEIKNNITPKNSTDSNNRDLFCFAWQVSDGMDYLSSRGCIHRDLAARNILVDHLNTAKIADFGLCRLTDSSLYTTRGGRLPIKWMAIESLRSYEYSTKSDV</sequence>
<evidence type="ECO:0000256" key="1">
    <source>
        <dbReference type="SAM" id="Phobius"/>
    </source>
</evidence>
<protein>
    <submittedName>
        <fullName evidence="4">Protein kinase domain-containing protein</fullName>
    </submittedName>
</protein>
<feature type="domain" description="Protein kinase" evidence="2">
    <location>
        <begin position="279"/>
        <end position="489"/>
    </location>
</feature>
<dbReference type="InterPro" id="IPR008266">
    <property type="entry name" value="Tyr_kinase_AS"/>
</dbReference>
<dbReference type="Pfam" id="PF07714">
    <property type="entry name" value="PK_Tyr_Ser-Thr"/>
    <property type="match status" value="1"/>
</dbReference>
<dbReference type="InterPro" id="IPR001245">
    <property type="entry name" value="Ser-Thr/Tyr_kinase_cat_dom"/>
</dbReference>
<dbReference type="InterPro" id="IPR050122">
    <property type="entry name" value="RTK"/>
</dbReference>
<evidence type="ECO:0000313" key="3">
    <source>
        <dbReference type="Proteomes" id="UP000887566"/>
    </source>
</evidence>
<dbReference type="CDD" id="cd00192">
    <property type="entry name" value="PTKc"/>
    <property type="match status" value="1"/>
</dbReference>
<dbReference type="InterPro" id="IPR020635">
    <property type="entry name" value="Tyr_kinase_cat_dom"/>
</dbReference>
<keyword evidence="1" id="KW-0812">Transmembrane</keyword>
<dbReference type="GO" id="GO:0007169">
    <property type="term" value="P:cell surface receptor protein tyrosine kinase signaling pathway"/>
    <property type="evidence" value="ECO:0007669"/>
    <property type="project" value="TreeGrafter"/>
</dbReference>
<dbReference type="GO" id="GO:0005886">
    <property type="term" value="C:plasma membrane"/>
    <property type="evidence" value="ECO:0007669"/>
    <property type="project" value="TreeGrafter"/>
</dbReference>
<dbReference type="SMART" id="SM00219">
    <property type="entry name" value="TyrKc"/>
    <property type="match status" value="1"/>
</dbReference>
<dbReference type="PROSITE" id="PS50011">
    <property type="entry name" value="PROTEIN_KINASE_DOM"/>
    <property type="match status" value="1"/>
</dbReference>
<accession>A0A914XPM7</accession>
<proteinExistence type="predicted"/>